<gene>
    <name evidence="2" type="ORF">BD410DRAFT_56456</name>
</gene>
<keyword evidence="1" id="KW-0812">Transmembrane</keyword>
<protein>
    <submittedName>
        <fullName evidence="2">Uncharacterized protein</fullName>
    </submittedName>
</protein>
<dbReference type="VEuPathDB" id="FungiDB:BD410DRAFT_56456"/>
<evidence type="ECO:0000313" key="2">
    <source>
        <dbReference type="EMBL" id="TDL24681.1"/>
    </source>
</evidence>
<dbReference type="AlphaFoldDB" id="A0A4Y7QBN8"/>
<evidence type="ECO:0000313" key="3">
    <source>
        <dbReference type="Proteomes" id="UP000294933"/>
    </source>
</evidence>
<dbReference type="Proteomes" id="UP000294933">
    <property type="component" value="Unassembled WGS sequence"/>
</dbReference>
<organism evidence="2 3">
    <name type="scientific">Rickenella mellea</name>
    <dbReference type="NCBI Taxonomy" id="50990"/>
    <lineage>
        <taxon>Eukaryota</taxon>
        <taxon>Fungi</taxon>
        <taxon>Dikarya</taxon>
        <taxon>Basidiomycota</taxon>
        <taxon>Agaricomycotina</taxon>
        <taxon>Agaricomycetes</taxon>
        <taxon>Hymenochaetales</taxon>
        <taxon>Rickenellaceae</taxon>
        <taxon>Rickenella</taxon>
    </lineage>
</organism>
<name>A0A4Y7QBN8_9AGAM</name>
<accession>A0A4Y7QBN8</accession>
<feature type="transmembrane region" description="Helical" evidence="1">
    <location>
        <begin position="85"/>
        <end position="107"/>
    </location>
</feature>
<sequence length="108" mass="12247">MTRTFASSNVSDDCASNDRRWRYSVALRDEGCRYKRECGTTGQGNETWTIFNHLIRMSHPSISPPYIKDSARSTWLTPNCAENHFSFVVTVAVSGLHCILLSQSLFIK</sequence>
<evidence type="ECO:0000256" key="1">
    <source>
        <dbReference type="SAM" id="Phobius"/>
    </source>
</evidence>
<dbReference type="EMBL" id="ML170165">
    <property type="protein sequence ID" value="TDL24681.1"/>
    <property type="molecule type" value="Genomic_DNA"/>
</dbReference>
<keyword evidence="1" id="KW-1133">Transmembrane helix</keyword>
<proteinExistence type="predicted"/>
<keyword evidence="3" id="KW-1185">Reference proteome</keyword>
<keyword evidence="1" id="KW-0472">Membrane</keyword>
<reference evidence="2 3" key="1">
    <citation type="submission" date="2018-06" db="EMBL/GenBank/DDBJ databases">
        <title>A transcriptomic atlas of mushroom development highlights an independent origin of complex multicellularity.</title>
        <authorList>
            <consortium name="DOE Joint Genome Institute"/>
            <person name="Krizsan K."/>
            <person name="Almasi E."/>
            <person name="Merenyi Z."/>
            <person name="Sahu N."/>
            <person name="Viragh M."/>
            <person name="Koszo T."/>
            <person name="Mondo S."/>
            <person name="Kiss B."/>
            <person name="Balint B."/>
            <person name="Kues U."/>
            <person name="Barry K."/>
            <person name="Hegedus J.C."/>
            <person name="Henrissat B."/>
            <person name="Johnson J."/>
            <person name="Lipzen A."/>
            <person name="Ohm R."/>
            <person name="Nagy I."/>
            <person name="Pangilinan J."/>
            <person name="Yan J."/>
            <person name="Xiong Y."/>
            <person name="Grigoriev I.V."/>
            <person name="Hibbett D.S."/>
            <person name="Nagy L.G."/>
        </authorList>
    </citation>
    <scope>NUCLEOTIDE SEQUENCE [LARGE SCALE GENOMIC DNA]</scope>
    <source>
        <strain evidence="2 3">SZMC22713</strain>
    </source>
</reference>